<keyword evidence="4" id="KW-0963">Cytoplasm</keyword>
<comment type="caution">
    <text evidence="12">The sequence shown here is derived from an EMBL/GenBank/DDBJ whole genome shotgun (WGS) entry which is preliminary data.</text>
</comment>
<evidence type="ECO:0000256" key="9">
    <source>
        <dbReference type="ARBA" id="ARBA00042134"/>
    </source>
</evidence>
<dbReference type="AlphaFoldDB" id="A0A8H7ENB9"/>
<reference evidence="12" key="1">
    <citation type="submission" date="2020-01" db="EMBL/GenBank/DDBJ databases">
        <title>Genome Sequencing of Three Apophysomyces-Like Fungal Strains Confirms a Novel Fungal Genus in the Mucoromycota with divergent Burkholderia-like Endosymbiotic Bacteria.</title>
        <authorList>
            <person name="Stajich J.E."/>
            <person name="Macias A.M."/>
            <person name="Carter-House D."/>
            <person name="Lovett B."/>
            <person name="Kasson L.R."/>
            <person name="Berry K."/>
            <person name="Grigoriev I."/>
            <person name="Chang Y."/>
            <person name="Spatafora J."/>
            <person name="Kasson M.T."/>
        </authorList>
    </citation>
    <scope>NUCLEOTIDE SEQUENCE</scope>
    <source>
        <strain evidence="12">NRRL A-21654</strain>
    </source>
</reference>
<evidence type="ECO:0000313" key="13">
    <source>
        <dbReference type="Proteomes" id="UP000605846"/>
    </source>
</evidence>
<accession>A0A8H7ENB9</accession>
<evidence type="ECO:0000256" key="1">
    <source>
        <dbReference type="ARBA" id="ARBA00004370"/>
    </source>
</evidence>
<protein>
    <recommendedName>
        <fullName evidence="7">MTOR-associated protein MEAK7</fullName>
    </recommendedName>
    <alternativeName>
        <fullName evidence="9">TBC/LysM-associated domain-containing protein 1</fullName>
    </alternativeName>
    <alternativeName>
        <fullName evidence="8">TLD domain-containing protein 1</fullName>
    </alternativeName>
</protein>
<organism evidence="12 13">
    <name type="scientific">Apophysomyces ossiformis</name>
    <dbReference type="NCBI Taxonomy" id="679940"/>
    <lineage>
        <taxon>Eukaryota</taxon>
        <taxon>Fungi</taxon>
        <taxon>Fungi incertae sedis</taxon>
        <taxon>Mucoromycota</taxon>
        <taxon>Mucoromycotina</taxon>
        <taxon>Mucoromycetes</taxon>
        <taxon>Mucorales</taxon>
        <taxon>Mucorineae</taxon>
        <taxon>Mucoraceae</taxon>
        <taxon>Apophysomyces</taxon>
    </lineage>
</organism>
<evidence type="ECO:0000256" key="5">
    <source>
        <dbReference type="ARBA" id="ARBA00023136"/>
    </source>
</evidence>
<evidence type="ECO:0000256" key="7">
    <source>
        <dbReference type="ARBA" id="ARBA00039594"/>
    </source>
</evidence>
<evidence type="ECO:0000313" key="12">
    <source>
        <dbReference type="EMBL" id="KAF7722590.1"/>
    </source>
</evidence>
<dbReference type="Proteomes" id="UP000605846">
    <property type="component" value="Unassembled WGS sequence"/>
</dbReference>
<dbReference type="EMBL" id="JABAYA010000187">
    <property type="protein sequence ID" value="KAF7722590.1"/>
    <property type="molecule type" value="Genomic_DNA"/>
</dbReference>
<dbReference type="GO" id="GO:0016020">
    <property type="term" value="C:membrane"/>
    <property type="evidence" value="ECO:0007669"/>
    <property type="project" value="UniProtKB-SubCell"/>
</dbReference>
<dbReference type="GO" id="GO:0005634">
    <property type="term" value="C:nucleus"/>
    <property type="evidence" value="ECO:0007669"/>
    <property type="project" value="TreeGrafter"/>
</dbReference>
<dbReference type="InterPro" id="IPR006571">
    <property type="entry name" value="TLDc_dom"/>
</dbReference>
<evidence type="ECO:0000256" key="10">
    <source>
        <dbReference type="SAM" id="MobiDB-lite"/>
    </source>
</evidence>
<dbReference type="SMART" id="SM00584">
    <property type="entry name" value="TLDc"/>
    <property type="match status" value="1"/>
</dbReference>
<evidence type="ECO:0000256" key="6">
    <source>
        <dbReference type="ARBA" id="ARBA00023228"/>
    </source>
</evidence>
<dbReference type="Pfam" id="PF07534">
    <property type="entry name" value="TLD"/>
    <property type="match status" value="1"/>
</dbReference>
<dbReference type="OrthoDB" id="26679at2759"/>
<dbReference type="GO" id="GO:0006979">
    <property type="term" value="P:response to oxidative stress"/>
    <property type="evidence" value="ECO:0007669"/>
    <property type="project" value="TreeGrafter"/>
</dbReference>
<feature type="region of interest" description="Disordered" evidence="10">
    <location>
        <begin position="472"/>
        <end position="501"/>
    </location>
</feature>
<evidence type="ECO:0000256" key="2">
    <source>
        <dbReference type="ARBA" id="ARBA00004371"/>
    </source>
</evidence>
<evidence type="ECO:0000256" key="3">
    <source>
        <dbReference type="ARBA" id="ARBA00004496"/>
    </source>
</evidence>
<sequence length="501" mass="57902">MGSGQSSTQREEPRLADLLEKWPSQEQLDIRAQYERIQTDVNKSDGPIPAETFKEAIARLCPTYYVNELSQSVAWFIRQDATNITFQKFMEASVNLLVETDEVAIKAVYAIFRQSKVSLETFVLWVVLSAVPAWFEGTGWQQPLEMADQEQRAAAVRLVHFLVHRTHNEQQRERQRRLEEERLWMGAQNDVELEDTWKNDVTKMPSELDSSMFSAWIRDTPSFLKLFTLAVELIFFGHPNNRDMHKRRVERRMAPGMMFTSKKQPFSRLLTAYDYFMLTLYLPVNALSWSPTERNQRRATEDLQHRLLFSSRKDGTSWQVFVNRLVNQGATLIVIKAKDGSIFGAYADEAWKPTTDWYGNGSNFLFRLNGTADNYLEMGAWYGLAMGGQFDYCGLWLAADFLRGHSRAGPLCSTYGSPQLSRDENFEVDEVEVWLVRPRQRDDDEEGMEAQGSALDRAEDMEFLEMAGKKMYSKDLGPGLDEEEEQEEEEESPDQTERLNN</sequence>
<name>A0A8H7ENB9_9FUNG</name>
<keyword evidence="5" id="KW-0472">Membrane</keyword>
<dbReference type="PANTHER" id="PTHR23354:SF131">
    <property type="entry name" value="MTOR-ASSOCIATED PROTEIN MEAK7"/>
    <property type="match status" value="1"/>
</dbReference>
<keyword evidence="6" id="KW-0458">Lysosome</keyword>
<dbReference type="PANTHER" id="PTHR23354">
    <property type="entry name" value="NUCLEOLAR PROTEIN 7/ESTROGEN RECEPTOR COACTIVATOR-RELATED"/>
    <property type="match status" value="1"/>
</dbReference>
<feature type="domain" description="TLDc" evidence="11">
    <location>
        <begin position="268"/>
        <end position="437"/>
    </location>
</feature>
<keyword evidence="13" id="KW-1185">Reference proteome</keyword>
<gene>
    <name evidence="12" type="ORF">EC973_002943</name>
</gene>
<proteinExistence type="predicted"/>
<comment type="subcellular location">
    <subcellularLocation>
        <location evidence="3">Cytoplasm</location>
    </subcellularLocation>
    <subcellularLocation>
        <location evidence="2">Lysosome</location>
    </subcellularLocation>
    <subcellularLocation>
        <location evidence="1">Membrane</location>
    </subcellularLocation>
</comment>
<dbReference type="GO" id="GO:0005737">
    <property type="term" value="C:cytoplasm"/>
    <property type="evidence" value="ECO:0007669"/>
    <property type="project" value="UniProtKB-SubCell"/>
</dbReference>
<dbReference type="PROSITE" id="PS51886">
    <property type="entry name" value="TLDC"/>
    <property type="match status" value="1"/>
</dbReference>
<evidence type="ECO:0000259" key="11">
    <source>
        <dbReference type="PROSITE" id="PS51886"/>
    </source>
</evidence>
<feature type="compositionally biased region" description="Acidic residues" evidence="10">
    <location>
        <begin position="480"/>
        <end position="494"/>
    </location>
</feature>
<evidence type="ECO:0000256" key="8">
    <source>
        <dbReference type="ARBA" id="ARBA00041780"/>
    </source>
</evidence>
<feature type="region of interest" description="Disordered" evidence="10">
    <location>
        <begin position="437"/>
        <end position="459"/>
    </location>
</feature>
<evidence type="ECO:0000256" key="4">
    <source>
        <dbReference type="ARBA" id="ARBA00022490"/>
    </source>
</evidence>